<accession>A0A179I0K1</accession>
<name>A0A179I0K1_CORDF</name>
<sequence>MRGRAVFEVVEPDLSPETRRLRPSDVKDPNFPRQSFYANVVSDQLERASKARGTVLRPGEDPAFEASWAGYHRSVLANIGSVNQLLRDDAKYTDAAPATLAILQLLISDLKVALFLWKAHLRGFLAYVEHRGGASEIMKLPKPEKSRLSPILAFTMQINTTCPASQQIKGSDDFTDDEIRTLIAFDPSKVEPCPVEFHLARVRITRLRVALARSQLSPEHISVAAQVHEVFYALFLFDLTAWVEDKFGAKSDEARHQARIMGRIYAVAIRLYGILTLPPSATAAWAVSSARIQSSYPPTPGRSTYESLRRQHRDELLELLGRWSGTGRQKVWLVWPLLVVGVAVADHAVENQMYVDASLLAIWRVPDVSNSSITALEKLRAFWVSGKTGWEDCFDEPIPSAV</sequence>
<gene>
    <name evidence="2" type="ORF">LLEC1_03079</name>
</gene>
<comment type="caution">
    <text evidence="2">The sequence shown here is derived from an EMBL/GenBank/DDBJ whole genome shotgun (WGS) entry which is preliminary data.</text>
</comment>
<evidence type="ECO:0000313" key="3">
    <source>
        <dbReference type="Proteomes" id="UP000243081"/>
    </source>
</evidence>
<keyword evidence="3" id="KW-1185">Reference proteome</keyword>
<reference evidence="2 3" key="1">
    <citation type="submission" date="2016-03" db="EMBL/GenBank/DDBJ databases">
        <title>Fine-scale spatial genetic structure of a fungal parasite of coffee scale insects.</title>
        <authorList>
            <person name="Jackson D."/>
            <person name="Zemenick K.A."/>
            <person name="Malloure B."/>
            <person name="Quandt C.A."/>
            <person name="James T.Y."/>
        </authorList>
    </citation>
    <scope>NUCLEOTIDE SEQUENCE [LARGE SCALE GENOMIC DNA]</scope>
    <source>
        <strain evidence="2 3">UM487</strain>
    </source>
</reference>
<dbReference type="OrthoDB" id="5386330at2759"/>
<keyword evidence="1" id="KW-0539">Nucleus</keyword>
<protein>
    <recommendedName>
        <fullName evidence="4">Transcription factor domain-containing protein</fullName>
    </recommendedName>
</protein>
<evidence type="ECO:0008006" key="4">
    <source>
        <dbReference type="Google" id="ProtNLM"/>
    </source>
</evidence>
<dbReference type="Proteomes" id="UP000243081">
    <property type="component" value="Unassembled WGS sequence"/>
</dbReference>
<evidence type="ECO:0000256" key="1">
    <source>
        <dbReference type="ARBA" id="ARBA00023242"/>
    </source>
</evidence>
<evidence type="ECO:0000313" key="2">
    <source>
        <dbReference type="EMBL" id="OAQ96197.1"/>
    </source>
</evidence>
<dbReference type="AlphaFoldDB" id="A0A179I0K1"/>
<organism evidence="2 3">
    <name type="scientific">Cordyceps confragosa</name>
    <name type="common">Lecanicillium lecanii</name>
    <dbReference type="NCBI Taxonomy" id="2714763"/>
    <lineage>
        <taxon>Eukaryota</taxon>
        <taxon>Fungi</taxon>
        <taxon>Dikarya</taxon>
        <taxon>Ascomycota</taxon>
        <taxon>Pezizomycotina</taxon>
        <taxon>Sordariomycetes</taxon>
        <taxon>Hypocreomycetidae</taxon>
        <taxon>Hypocreales</taxon>
        <taxon>Cordycipitaceae</taxon>
        <taxon>Akanthomyces</taxon>
    </lineage>
</organism>
<dbReference type="Pfam" id="PF11951">
    <property type="entry name" value="Fungal_trans_2"/>
    <property type="match status" value="1"/>
</dbReference>
<dbReference type="EMBL" id="LUKN01004302">
    <property type="protein sequence ID" value="OAQ96197.1"/>
    <property type="molecule type" value="Genomic_DNA"/>
</dbReference>
<proteinExistence type="predicted"/>
<dbReference type="InterPro" id="IPR021858">
    <property type="entry name" value="Fun_TF"/>
</dbReference>
<dbReference type="OMA" id="HAVENQM"/>